<dbReference type="EMBL" id="LRGB01008312">
    <property type="protein sequence ID" value="KZS00854.1"/>
    <property type="molecule type" value="Genomic_DNA"/>
</dbReference>
<feature type="non-terminal residue" evidence="2">
    <location>
        <position position="79"/>
    </location>
</feature>
<feature type="compositionally biased region" description="Polar residues" evidence="1">
    <location>
        <begin position="39"/>
        <end position="50"/>
    </location>
</feature>
<dbReference type="AlphaFoldDB" id="A0A162CY60"/>
<reference evidence="2 3" key="1">
    <citation type="submission" date="2016-03" db="EMBL/GenBank/DDBJ databases">
        <title>EvidentialGene: Evidence-directed Construction of Genes on Genomes.</title>
        <authorList>
            <person name="Gilbert D.G."/>
            <person name="Choi J.-H."/>
            <person name="Mockaitis K."/>
            <person name="Colbourne J."/>
            <person name="Pfrender M."/>
        </authorList>
    </citation>
    <scope>NUCLEOTIDE SEQUENCE [LARGE SCALE GENOMIC DNA]</scope>
    <source>
        <strain evidence="2 3">Xinb3</strain>
        <tissue evidence="2">Complete organism</tissue>
    </source>
</reference>
<feature type="non-terminal residue" evidence="2">
    <location>
        <position position="1"/>
    </location>
</feature>
<accession>A0A162CY60</accession>
<dbReference type="Proteomes" id="UP000076858">
    <property type="component" value="Unassembled WGS sequence"/>
</dbReference>
<evidence type="ECO:0000313" key="2">
    <source>
        <dbReference type="EMBL" id="KZS00854.1"/>
    </source>
</evidence>
<gene>
    <name evidence="2" type="ORF">APZ42_002684</name>
</gene>
<proteinExistence type="predicted"/>
<organism evidence="2 3">
    <name type="scientific">Daphnia magna</name>
    <dbReference type="NCBI Taxonomy" id="35525"/>
    <lineage>
        <taxon>Eukaryota</taxon>
        <taxon>Metazoa</taxon>
        <taxon>Ecdysozoa</taxon>
        <taxon>Arthropoda</taxon>
        <taxon>Crustacea</taxon>
        <taxon>Branchiopoda</taxon>
        <taxon>Diplostraca</taxon>
        <taxon>Cladocera</taxon>
        <taxon>Anomopoda</taxon>
        <taxon>Daphniidae</taxon>
        <taxon>Daphnia</taxon>
    </lineage>
</organism>
<evidence type="ECO:0000256" key="1">
    <source>
        <dbReference type="SAM" id="MobiDB-lite"/>
    </source>
</evidence>
<keyword evidence="3" id="KW-1185">Reference proteome</keyword>
<evidence type="ECO:0000313" key="3">
    <source>
        <dbReference type="Proteomes" id="UP000076858"/>
    </source>
</evidence>
<name>A0A162CY60_9CRUS</name>
<sequence length="79" mass="8469">SQRKSDRSTAFGHHFRTGGHGDGPGDVEENGEARLGIGSSPQRNESNASRKNLAASCRFNSPTQMRCSRRAGTSSHLAQ</sequence>
<comment type="caution">
    <text evidence="2">The sequence shown here is derived from an EMBL/GenBank/DDBJ whole genome shotgun (WGS) entry which is preliminary data.</text>
</comment>
<feature type="region of interest" description="Disordered" evidence="1">
    <location>
        <begin position="1"/>
        <end position="79"/>
    </location>
</feature>
<protein>
    <submittedName>
        <fullName evidence="2">Uncharacterized protein</fullName>
    </submittedName>
</protein>
<feature type="compositionally biased region" description="Polar residues" evidence="1">
    <location>
        <begin position="58"/>
        <end position="79"/>
    </location>
</feature>